<reference evidence="2 3" key="1">
    <citation type="journal article" date="2020" name="Int. J. Syst. Evol. Microbiol.">
        <title>Reclassification of Streptomyces castelarensis and Streptomyces sporoclivatus as later heterotypic synonyms of Streptomyces antimycoticus.</title>
        <authorList>
            <person name="Komaki H."/>
            <person name="Tamura T."/>
        </authorList>
    </citation>
    <scope>NUCLEOTIDE SEQUENCE [LARGE SCALE GENOMIC DNA]</scope>
    <source>
        <strain evidence="2 3">NBRC 100767</strain>
    </source>
</reference>
<evidence type="ECO:0000313" key="2">
    <source>
        <dbReference type="EMBL" id="BBJ37394.1"/>
    </source>
</evidence>
<dbReference type="Proteomes" id="UP000463951">
    <property type="component" value="Chromosome"/>
</dbReference>
<dbReference type="EMBL" id="AP019620">
    <property type="protein sequence ID" value="BBJ37394.1"/>
    <property type="molecule type" value="Genomic_DNA"/>
</dbReference>
<name>A0A499U9S6_9ACTN</name>
<organism evidence="2 3">
    <name type="scientific">Streptomyces antimycoticus</name>
    <dbReference type="NCBI Taxonomy" id="68175"/>
    <lineage>
        <taxon>Bacteria</taxon>
        <taxon>Bacillati</taxon>
        <taxon>Actinomycetota</taxon>
        <taxon>Actinomycetes</taxon>
        <taxon>Kitasatosporales</taxon>
        <taxon>Streptomycetaceae</taxon>
        <taxon>Streptomyces</taxon>
        <taxon>Streptomyces violaceusniger group</taxon>
    </lineage>
</organism>
<dbReference type="AlphaFoldDB" id="A0A499U9S6"/>
<proteinExistence type="predicted"/>
<sequence length="179" mass="19242">MGSGTTTRPGRRTWAVEIRTHSWGRDLMCGHCGPVPVGTGPLGIHARAVTHLAQHARAEALAHHLRTCQCGERACRWHPRRLGCGGSLVLLLTRDDSGHLWRLADTCRTCAAATAHAAVITEPPRHSPAALCPPRQFSPTGPAAATYRQGPSTPVTSESSLCEQGPEEVLCWSDPWSYG</sequence>
<feature type="region of interest" description="Disordered" evidence="1">
    <location>
        <begin position="141"/>
        <end position="160"/>
    </location>
</feature>
<feature type="compositionally biased region" description="Polar residues" evidence="1">
    <location>
        <begin position="149"/>
        <end position="160"/>
    </location>
</feature>
<protein>
    <submittedName>
        <fullName evidence="2">Uncharacterized protein</fullName>
    </submittedName>
</protein>
<gene>
    <name evidence="2" type="ORF">SSPO_001120</name>
</gene>
<evidence type="ECO:0000256" key="1">
    <source>
        <dbReference type="SAM" id="MobiDB-lite"/>
    </source>
</evidence>
<evidence type="ECO:0000313" key="3">
    <source>
        <dbReference type="Proteomes" id="UP000463951"/>
    </source>
</evidence>
<accession>A0A499U9S6</accession>